<comment type="caution">
    <text evidence="8">The sequence shown here is derived from an EMBL/GenBank/DDBJ whole genome shotgun (WGS) entry which is preliminary data.</text>
</comment>
<reference evidence="8 9" key="1">
    <citation type="journal article" date="2016" name="Genome Announc.">
        <title>Draft Whole-Genome Sequence of Trichoderma gamsii T6085, a Promising Biocontrol Agent of Fusarium Head Blight on Wheat.</title>
        <authorList>
            <person name="Baroncelli R."/>
            <person name="Zapparata A."/>
            <person name="Piaggeschi G."/>
            <person name="Sarrocco S."/>
            <person name="Vannacci G."/>
        </authorList>
    </citation>
    <scope>NUCLEOTIDE SEQUENCE [LARGE SCALE GENOMIC DNA]</scope>
    <source>
        <strain evidence="8 9">T6085</strain>
    </source>
</reference>
<feature type="domain" description="SPX" evidence="7">
    <location>
        <begin position="1"/>
        <end position="354"/>
    </location>
</feature>
<accession>A0A2P4ZC68</accession>
<feature type="compositionally biased region" description="Basic and acidic residues" evidence="5">
    <location>
        <begin position="133"/>
        <end position="151"/>
    </location>
</feature>
<keyword evidence="2 4" id="KW-0863">Zinc-finger</keyword>
<dbReference type="PROSITE" id="PS51382">
    <property type="entry name" value="SPX"/>
    <property type="match status" value="1"/>
</dbReference>
<dbReference type="PANTHER" id="PTHR23327">
    <property type="entry name" value="RING FINGER PROTEIN 127"/>
    <property type="match status" value="1"/>
</dbReference>
<dbReference type="Pfam" id="PF03105">
    <property type="entry name" value="SPX"/>
    <property type="match status" value="1"/>
</dbReference>
<dbReference type="RefSeq" id="XP_024404738.1">
    <property type="nucleotide sequence ID" value="XM_024550531.1"/>
</dbReference>
<evidence type="ECO:0000259" key="7">
    <source>
        <dbReference type="PROSITE" id="PS51382"/>
    </source>
</evidence>
<dbReference type="PANTHER" id="PTHR23327:SF51">
    <property type="entry name" value="TRANSCRIPTIONAL REGULATOR OF YEAST FORM ADHERENCE 3"/>
    <property type="match status" value="1"/>
</dbReference>
<proteinExistence type="predicted"/>
<dbReference type="PROSITE" id="PS50089">
    <property type="entry name" value="ZF_RING_2"/>
    <property type="match status" value="1"/>
</dbReference>
<dbReference type="EMBL" id="JPDN02000044">
    <property type="protein sequence ID" value="PON21887.1"/>
    <property type="molecule type" value="Genomic_DNA"/>
</dbReference>
<dbReference type="GeneID" id="29981960"/>
<evidence type="ECO:0000256" key="1">
    <source>
        <dbReference type="ARBA" id="ARBA00022723"/>
    </source>
</evidence>
<dbReference type="InterPro" id="IPR001841">
    <property type="entry name" value="Znf_RING"/>
</dbReference>
<keyword evidence="3" id="KW-0862">Zinc</keyword>
<dbReference type="Pfam" id="PF00097">
    <property type="entry name" value="zf-C3HC4"/>
    <property type="match status" value="1"/>
</dbReference>
<feature type="domain" description="RING-type" evidence="6">
    <location>
        <begin position="390"/>
        <end position="429"/>
    </location>
</feature>
<sequence>MKFGHDFKQSLASQGFPPHWVAQAIPYGQLKKCLKKVQRELQELGLDAETLKALLDSNTDSPVALNYSLNASSNSTLVRPKLTVFIHLHDGNIVDASLTPTTRQFFEKISSGSAVSHSDDEKESALANISRFKTTDKATDKATDNTPKDNTTDNATNNTADKGADNATDTTTTAAPQTEASHHDEERLERIEVPLVFDSVFFDMLLSDVSNLDALQTTEQNHLQEEVKELGKQVSQVSRPTRFSKSDIDRWRRIFELYLDAEIFFATHEREHGARSSQKALKQLQWFQGEVKKQELVSSFKLPESRTAFSKFLELNLDLLKHLQFQELNVLAISKILKKFDKRTALGVSRALPAAINSRRILSDHISKAVCARISDELVSIIPQINDYLCPICYSLAYQPVRLDCQHVFCIRCIIKIQRRKEESCPLCRAPVVMNASIDNLDAELEKFMKKYFMKEVKEKQRANEIERGIEEFGPGYTRSECSVM</sequence>
<evidence type="ECO:0000259" key="6">
    <source>
        <dbReference type="PROSITE" id="PS50089"/>
    </source>
</evidence>
<evidence type="ECO:0008006" key="10">
    <source>
        <dbReference type="Google" id="ProtNLM"/>
    </source>
</evidence>
<dbReference type="GO" id="GO:0008270">
    <property type="term" value="F:zinc ion binding"/>
    <property type="evidence" value="ECO:0007669"/>
    <property type="project" value="UniProtKB-KW"/>
</dbReference>
<evidence type="ECO:0000256" key="2">
    <source>
        <dbReference type="ARBA" id="ARBA00022771"/>
    </source>
</evidence>
<dbReference type="Gene3D" id="3.30.40.10">
    <property type="entry name" value="Zinc/RING finger domain, C3HC4 (zinc finger)"/>
    <property type="match status" value="1"/>
</dbReference>
<keyword evidence="9" id="KW-1185">Reference proteome</keyword>
<dbReference type="SUPFAM" id="SSF57850">
    <property type="entry name" value="RING/U-box"/>
    <property type="match status" value="1"/>
</dbReference>
<evidence type="ECO:0000256" key="3">
    <source>
        <dbReference type="ARBA" id="ARBA00022833"/>
    </source>
</evidence>
<evidence type="ECO:0000313" key="8">
    <source>
        <dbReference type="EMBL" id="PON21887.1"/>
    </source>
</evidence>
<dbReference type="InterPro" id="IPR018957">
    <property type="entry name" value="Znf_C3HC4_RING-type"/>
</dbReference>
<gene>
    <name evidence="8" type="ORF">TGAM01_v209317</name>
</gene>
<dbReference type="SMART" id="SM00184">
    <property type="entry name" value="RING"/>
    <property type="match status" value="1"/>
</dbReference>
<dbReference type="InterPro" id="IPR004331">
    <property type="entry name" value="SPX_dom"/>
</dbReference>
<feature type="compositionally biased region" description="Low complexity" evidence="5">
    <location>
        <begin position="152"/>
        <end position="175"/>
    </location>
</feature>
<dbReference type="Proteomes" id="UP000054821">
    <property type="component" value="Unassembled WGS sequence"/>
</dbReference>
<dbReference type="InterPro" id="IPR013083">
    <property type="entry name" value="Znf_RING/FYVE/PHD"/>
</dbReference>
<evidence type="ECO:0000256" key="5">
    <source>
        <dbReference type="SAM" id="MobiDB-lite"/>
    </source>
</evidence>
<organism evidence="8 9">
    <name type="scientific">Trichoderma gamsii</name>
    <dbReference type="NCBI Taxonomy" id="398673"/>
    <lineage>
        <taxon>Eukaryota</taxon>
        <taxon>Fungi</taxon>
        <taxon>Dikarya</taxon>
        <taxon>Ascomycota</taxon>
        <taxon>Pezizomycotina</taxon>
        <taxon>Sordariomycetes</taxon>
        <taxon>Hypocreomycetidae</taxon>
        <taxon>Hypocreales</taxon>
        <taxon>Hypocreaceae</taxon>
        <taxon>Trichoderma</taxon>
    </lineage>
</organism>
<protein>
    <recommendedName>
        <fullName evidence="10">RING-14 protein</fullName>
    </recommendedName>
</protein>
<dbReference type="AlphaFoldDB" id="A0A2P4ZC68"/>
<dbReference type="InterPro" id="IPR017907">
    <property type="entry name" value="Znf_RING_CS"/>
</dbReference>
<dbReference type="STRING" id="398673.A0A2P4ZC68"/>
<name>A0A2P4ZC68_9HYPO</name>
<evidence type="ECO:0000256" key="4">
    <source>
        <dbReference type="PROSITE-ProRule" id="PRU00175"/>
    </source>
</evidence>
<keyword evidence="1" id="KW-0479">Metal-binding</keyword>
<feature type="region of interest" description="Disordered" evidence="5">
    <location>
        <begin position="127"/>
        <end position="187"/>
    </location>
</feature>
<evidence type="ECO:0000313" key="9">
    <source>
        <dbReference type="Proteomes" id="UP000054821"/>
    </source>
</evidence>
<dbReference type="PROSITE" id="PS00518">
    <property type="entry name" value="ZF_RING_1"/>
    <property type="match status" value="1"/>
</dbReference>